<dbReference type="InterPro" id="IPR014722">
    <property type="entry name" value="Rib_uL2_dom2"/>
</dbReference>
<comment type="caution">
    <text evidence="8">The sequence shown here is derived from an EMBL/GenBank/DDBJ whole genome shotgun (WGS) entry which is preliminary data.</text>
</comment>
<feature type="domain" description="Large ribosomal subunit protein uL24 C-terminal" evidence="7">
    <location>
        <begin position="39"/>
        <end position="100"/>
    </location>
</feature>
<accession>A0A1F5G7H0</accession>
<sequence length="102" mass="11460">MFKYKTGDEVLITAGKEKGKKSKIERVLPSENKLVITGINIYKRHKKATRNEKAGIFEVVRPVSVANVQVICPKCTKPSRVGFVTRDSIKNRVCKKCKGVLK</sequence>
<evidence type="ECO:0000313" key="9">
    <source>
        <dbReference type="Proteomes" id="UP000177369"/>
    </source>
</evidence>
<dbReference type="GO" id="GO:0003735">
    <property type="term" value="F:structural constituent of ribosome"/>
    <property type="evidence" value="ECO:0007669"/>
    <property type="project" value="InterPro"/>
</dbReference>
<keyword evidence="2 5" id="KW-0689">Ribosomal protein</keyword>
<dbReference type="Gene3D" id="2.30.30.30">
    <property type="match status" value="1"/>
</dbReference>
<keyword evidence="3 5" id="KW-0687">Ribonucleoprotein</keyword>
<dbReference type="InterPro" id="IPR003256">
    <property type="entry name" value="Ribosomal_uL24"/>
</dbReference>
<dbReference type="InterPro" id="IPR057264">
    <property type="entry name" value="Ribosomal_uL24_C"/>
</dbReference>
<keyword evidence="5" id="KW-0699">rRNA-binding</keyword>
<evidence type="ECO:0000313" key="8">
    <source>
        <dbReference type="EMBL" id="OGD87820.1"/>
    </source>
</evidence>
<dbReference type="EMBL" id="MFBD01000043">
    <property type="protein sequence ID" value="OGD87820.1"/>
    <property type="molecule type" value="Genomic_DNA"/>
</dbReference>
<dbReference type="InterPro" id="IPR008991">
    <property type="entry name" value="Translation_prot_SH3-like_sf"/>
</dbReference>
<dbReference type="HAMAP" id="MF_01326_B">
    <property type="entry name" value="Ribosomal_uL24_B"/>
    <property type="match status" value="1"/>
</dbReference>
<organism evidence="8 9">
    <name type="scientific">Candidatus Curtissbacteria bacterium RIFCSPHIGHO2_02_FULL_40_16b</name>
    <dbReference type="NCBI Taxonomy" id="1797714"/>
    <lineage>
        <taxon>Bacteria</taxon>
        <taxon>Candidatus Curtissiibacteriota</taxon>
    </lineage>
</organism>
<dbReference type="GO" id="GO:1990904">
    <property type="term" value="C:ribonucleoprotein complex"/>
    <property type="evidence" value="ECO:0007669"/>
    <property type="project" value="UniProtKB-KW"/>
</dbReference>
<dbReference type="PANTHER" id="PTHR12903">
    <property type="entry name" value="MITOCHONDRIAL RIBOSOMAL PROTEIN L24"/>
    <property type="match status" value="1"/>
</dbReference>
<dbReference type="InterPro" id="IPR041988">
    <property type="entry name" value="Ribosomal_uL24_KOW"/>
</dbReference>
<comment type="function">
    <text evidence="5">One of two assembly initiator proteins, it binds directly to the 5'-end of the 23S rRNA, where it nucleates assembly of the 50S subunit.</text>
</comment>
<reference evidence="8 9" key="1">
    <citation type="journal article" date="2016" name="Nat. Commun.">
        <title>Thousands of microbial genomes shed light on interconnected biogeochemical processes in an aquifer system.</title>
        <authorList>
            <person name="Anantharaman K."/>
            <person name="Brown C.T."/>
            <person name="Hug L.A."/>
            <person name="Sharon I."/>
            <person name="Castelle C.J."/>
            <person name="Probst A.J."/>
            <person name="Thomas B.C."/>
            <person name="Singh A."/>
            <person name="Wilkins M.J."/>
            <person name="Karaoz U."/>
            <person name="Brodie E.L."/>
            <person name="Williams K.H."/>
            <person name="Hubbard S.S."/>
            <person name="Banfield J.F."/>
        </authorList>
    </citation>
    <scope>NUCLEOTIDE SEQUENCE [LARGE SCALE GENOMIC DNA]</scope>
</reference>
<evidence type="ECO:0000259" key="7">
    <source>
        <dbReference type="Pfam" id="PF17136"/>
    </source>
</evidence>
<dbReference type="AlphaFoldDB" id="A0A1F5G7H0"/>
<evidence type="ECO:0000256" key="5">
    <source>
        <dbReference type="HAMAP-Rule" id="MF_01326"/>
    </source>
</evidence>
<evidence type="ECO:0000256" key="3">
    <source>
        <dbReference type="ARBA" id="ARBA00023274"/>
    </source>
</evidence>
<evidence type="ECO:0000256" key="2">
    <source>
        <dbReference type="ARBA" id="ARBA00022980"/>
    </source>
</evidence>
<protein>
    <recommendedName>
        <fullName evidence="4 5">Large ribosomal subunit protein uL24</fullName>
    </recommendedName>
</protein>
<evidence type="ECO:0000259" key="6">
    <source>
        <dbReference type="Pfam" id="PF00467"/>
    </source>
</evidence>
<feature type="domain" description="KOW" evidence="6">
    <location>
        <begin position="7"/>
        <end position="36"/>
    </location>
</feature>
<name>A0A1F5G7H0_9BACT</name>
<dbReference type="GO" id="GO:0006412">
    <property type="term" value="P:translation"/>
    <property type="evidence" value="ECO:0007669"/>
    <property type="project" value="UniProtKB-UniRule"/>
</dbReference>
<dbReference type="GO" id="GO:0005840">
    <property type="term" value="C:ribosome"/>
    <property type="evidence" value="ECO:0007669"/>
    <property type="project" value="UniProtKB-KW"/>
</dbReference>
<keyword evidence="5" id="KW-0694">RNA-binding</keyword>
<comment type="subunit">
    <text evidence="5">Part of the 50S ribosomal subunit.</text>
</comment>
<evidence type="ECO:0000256" key="1">
    <source>
        <dbReference type="ARBA" id="ARBA00010618"/>
    </source>
</evidence>
<gene>
    <name evidence="5" type="primary">rplX</name>
    <name evidence="8" type="ORF">A3D04_02525</name>
</gene>
<proteinExistence type="inferred from homology"/>
<evidence type="ECO:0000256" key="4">
    <source>
        <dbReference type="ARBA" id="ARBA00035206"/>
    </source>
</evidence>
<dbReference type="CDD" id="cd06089">
    <property type="entry name" value="KOW_RPL26"/>
    <property type="match status" value="1"/>
</dbReference>
<dbReference type="NCBIfam" id="TIGR01079">
    <property type="entry name" value="rplX_bact"/>
    <property type="match status" value="1"/>
</dbReference>
<dbReference type="Proteomes" id="UP000177369">
    <property type="component" value="Unassembled WGS sequence"/>
</dbReference>
<dbReference type="SUPFAM" id="SSF50104">
    <property type="entry name" value="Translation proteins SH3-like domain"/>
    <property type="match status" value="1"/>
</dbReference>
<dbReference type="Pfam" id="PF00467">
    <property type="entry name" value="KOW"/>
    <property type="match status" value="1"/>
</dbReference>
<comment type="function">
    <text evidence="5">One of the proteins that surrounds the polypeptide exit tunnel on the outside of the subunit.</text>
</comment>
<dbReference type="GO" id="GO:0019843">
    <property type="term" value="F:rRNA binding"/>
    <property type="evidence" value="ECO:0007669"/>
    <property type="project" value="UniProtKB-UniRule"/>
</dbReference>
<dbReference type="Pfam" id="PF17136">
    <property type="entry name" value="ribosomal_L24"/>
    <property type="match status" value="1"/>
</dbReference>
<comment type="similarity">
    <text evidence="1 5">Belongs to the universal ribosomal protein uL24 family.</text>
</comment>
<dbReference type="STRING" id="1797714.A3D04_02525"/>
<dbReference type="InterPro" id="IPR005824">
    <property type="entry name" value="KOW"/>
</dbReference>